<name>A0A0B2QXL0_GLYSO</name>
<gene>
    <name evidence="1" type="ORF">glysoja_046417</name>
</gene>
<proteinExistence type="predicted"/>
<dbReference type="AlphaFoldDB" id="A0A0B2QXL0"/>
<dbReference type="Proteomes" id="UP000053555">
    <property type="component" value="Unassembled WGS sequence"/>
</dbReference>
<dbReference type="EMBL" id="KN653970">
    <property type="protein sequence ID" value="KHN26280.1"/>
    <property type="molecule type" value="Genomic_DNA"/>
</dbReference>
<accession>A0A0B2QXL0</accession>
<organism evidence="1">
    <name type="scientific">Glycine soja</name>
    <name type="common">Wild soybean</name>
    <dbReference type="NCBI Taxonomy" id="3848"/>
    <lineage>
        <taxon>Eukaryota</taxon>
        <taxon>Viridiplantae</taxon>
        <taxon>Streptophyta</taxon>
        <taxon>Embryophyta</taxon>
        <taxon>Tracheophyta</taxon>
        <taxon>Spermatophyta</taxon>
        <taxon>Magnoliopsida</taxon>
        <taxon>eudicotyledons</taxon>
        <taxon>Gunneridae</taxon>
        <taxon>Pentapetalae</taxon>
        <taxon>rosids</taxon>
        <taxon>fabids</taxon>
        <taxon>Fabales</taxon>
        <taxon>Fabaceae</taxon>
        <taxon>Papilionoideae</taxon>
        <taxon>50 kb inversion clade</taxon>
        <taxon>NPAAA clade</taxon>
        <taxon>indigoferoid/millettioid clade</taxon>
        <taxon>Phaseoleae</taxon>
        <taxon>Glycine</taxon>
        <taxon>Glycine subgen. Soja</taxon>
    </lineage>
</organism>
<sequence length="58" mass="6813">MKQPNINEQSLHTPENGPFTVICQVNINVALELRRFSEMFWMNMKSTSTCMFCKNEEN</sequence>
<protein>
    <submittedName>
        <fullName evidence="1">Uncharacterized protein</fullName>
    </submittedName>
</protein>
<evidence type="ECO:0000313" key="1">
    <source>
        <dbReference type="EMBL" id="KHN26280.1"/>
    </source>
</evidence>
<reference evidence="1" key="1">
    <citation type="submission" date="2014-07" db="EMBL/GenBank/DDBJ databases">
        <title>Identification of a novel salt tolerance gene in wild soybean by whole-genome sequencing.</title>
        <authorList>
            <person name="Lam H.-M."/>
            <person name="Qi X."/>
            <person name="Li M.-W."/>
            <person name="Liu X."/>
            <person name="Xie M."/>
            <person name="Ni M."/>
            <person name="Xu X."/>
        </authorList>
    </citation>
    <scope>NUCLEOTIDE SEQUENCE [LARGE SCALE GENOMIC DNA]</scope>
    <source>
        <tissue evidence="1">Root</tissue>
    </source>
</reference>